<keyword evidence="5" id="KW-1185">Reference proteome</keyword>
<gene>
    <name evidence="3 4" type="primary">fdhD</name>
    <name evidence="4" type="ORF">HJG44_16645</name>
</gene>
<evidence type="ECO:0000313" key="4">
    <source>
        <dbReference type="EMBL" id="NNM74013.1"/>
    </source>
</evidence>
<comment type="function">
    <text evidence="3">Required for formate dehydrogenase (FDH) activity. Acts as a sulfur carrier protein that transfers sulfur from IscS to the molybdenum cofactor prior to its insertion into FDH.</text>
</comment>
<dbReference type="NCBIfam" id="TIGR00129">
    <property type="entry name" value="fdhD_narQ"/>
    <property type="match status" value="1"/>
</dbReference>
<protein>
    <recommendedName>
        <fullName evidence="3">Sulfur carrier protein FdhD</fullName>
    </recommendedName>
</protein>
<proteinExistence type="inferred from homology"/>
<dbReference type="Gene3D" id="3.10.20.10">
    <property type="match status" value="1"/>
</dbReference>
<evidence type="ECO:0000313" key="5">
    <source>
        <dbReference type="Proteomes" id="UP000564885"/>
    </source>
</evidence>
<organism evidence="4 5">
    <name type="scientific">Enterovirga aerilata</name>
    <dbReference type="NCBI Taxonomy" id="2730920"/>
    <lineage>
        <taxon>Bacteria</taxon>
        <taxon>Pseudomonadati</taxon>
        <taxon>Pseudomonadota</taxon>
        <taxon>Alphaproteobacteria</taxon>
        <taxon>Hyphomicrobiales</taxon>
        <taxon>Methylobacteriaceae</taxon>
        <taxon>Enterovirga</taxon>
    </lineage>
</organism>
<dbReference type="Proteomes" id="UP000564885">
    <property type="component" value="Unassembled WGS sequence"/>
</dbReference>
<dbReference type="GO" id="GO:0016783">
    <property type="term" value="F:sulfurtransferase activity"/>
    <property type="evidence" value="ECO:0007669"/>
    <property type="project" value="InterPro"/>
</dbReference>
<keyword evidence="1 3" id="KW-0963">Cytoplasm</keyword>
<dbReference type="RefSeq" id="WP_171219444.1">
    <property type="nucleotide sequence ID" value="NZ_JABEPP010000004.1"/>
</dbReference>
<dbReference type="PANTHER" id="PTHR30592:SF1">
    <property type="entry name" value="SULFUR CARRIER PROTEIN FDHD"/>
    <property type="match status" value="1"/>
</dbReference>
<dbReference type="Gene3D" id="3.40.140.10">
    <property type="entry name" value="Cytidine Deaminase, domain 2"/>
    <property type="match status" value="1"/>
</dbReference>
<dbReference type="InterPro" id="IPR016193">
    <property type="entry name" value="Cytidine_deaminase-like"/>
</dbReference>
<dbReference type="HAMAP" id="MF_00187">
    <property type="entry name" value="FdhD"/>
    <property type="match status" value="1"/>
</dbReference>
<keyword evidence="2 3" id="KW-0501">Molybdenum cofactor biosynthesis</keyword>
<comment type="caution">
    <text evidence="4">The sequence shown here is derived from an EMBL/GenBank/DDBJ whole genome shotgun (WGS) entry which is preliminary data.</text>
</comment>
<dbReference type="SUPFAM" id="SSF53927">
    <property type="entry name" value="Cytidine deaminase-like"/>
    <property type="match status" value="1"/>
</dbReference>
<dbReference type="GO" id="GO:0097163">
    <property type="term" value="F:sulfur carrier activity"/>
    <property type="evidence" value="ECO:0007669"/>
    <property type="project" value="UniProtKB-UniRule"/>
</dbReference>
<dbReference type="InterPro" id="IPR003786">
    <property type="entry name" value="FdhD"/>
</dbReference>
<dbReference type="EMBL" id="JABEPP010000004">
    <property type="protein sequence ID" value="NNM74013.1"/>
    <property type="molecule type" value="Genomic_DNA"/>
</dbReference>
<sequence>MPDETLRTARARTVTIPLSGAPAETGEREIAVETGVEVSFGGVPFAVMMLTPADLEDFGVGFSLTEGIVERAEEVRRVAVTEEERGIGISIEVAPDRMHNLLARRRSMSGRTGCGVCGIEDLEALERARPVERGGAFAPVPIAAVARALAELPERQRLGRATGATHAAGFADRNGAILLVREDVGRHNALDKLVGAVLRNGLDPAGGFVVVTSRCSFEMVEKAASLGARLIVAISAPTSLAIERAGALGVALVAIARRDTVTVFHGAEALSYPEA</sequence>
<evidence type="ECO:0000256" key="1">
    <source>
        <dbReference type="ARBA" id="ARBA00022490"/>
    </source>
</evidence>
<dbReference type="GO" id="GO:0006777">
    <property type="term" value="P:Mo-molybdopterin cofactor biosynthetic process"/>
    <property type="evidence" value="ECO:0007669"/>
    <property type="project" value="UniProtKB-UniRule"/>
</dbReference>
<feature type="active site" description="Cysteine persulfide intermediate" evidence="3">
    <location>
        <position position="114"/>
    </location>
</feature>
<accession>A0A849IJ93</accession>
<evidence type="ECO:0000256" key="2">
    <source>
        <dbReference type="ARBA" id="ARBA00023150"/>
    </source>
</evidence>
<keyword evidence="4" id="KW-0808">Transferase</keyword>
<name>A0A849IJ93_9HYPH</name>
<dbReference type="PIRSF" id="PIRSF015626">
    <property type="entry name" value="FdhD"/>
    <property type="match status" value="1"/>
</dbReference>
<comment type="subcellular location">
    <subcellularLocation>
        <location evidence="3">Cytoplasm</location>
    </subcellularLocation>
</comment>
<dbReference type="PANTHER" id="PTHR30592">
    <property type="entry name" value="FORMATE DEHYDROGENASE"/>
    <property type="match status" value="1"/>
</dbReference>
<reference evidence="4 5" key="1">
    <citation type="submission" date="2020-04" db="EMBL/GenBank/DDBJ databases">
        <title>Enterovirga sp. isolate from soil.</title>
        <authorList>
            <person name="Chea S."/>
            <person name="Kim D.-U."/>
        </authorList>
    </citation>
    <scope>NUCLEOTIDE SEQUENCE [LARGE SCALE GENOMIC DNA]</scope>
    <source>
        <strain evidence="4 5">DB1703</strain>
    </source>
</reference>
<evidence type="ECO:0000256" key="3">
    <source>
        <dbReference type="HAMAP-Rule" id="MF_00187"/>
    </source>
</evidence>
<comment type="caution">
    <text evidence="3">Lacks conserved residue(s) required for the propagation of feature annotation.</text>
</comment>
<dbReference type="Pfam" id="PF02634">
    <property type="entry name" value="FdhD-NarQ"/>
    <property type="match status" value="1"/>
</dbReference>
<comment type="similarity">
    <text evidence="3">Belongs to the FdhD family.</text>
</comment>
<dbReference type="AlphaFoldDB" id="A0A849IJ93"/>
<dbReference type="GO" id="GO:0005737">
    <property type="term" value="C:cytoplasm"/>
    <property type="evidence" value="ECO:0007669"/>
    <property type="project" value="UniProtKB-SubCell"/>
</dbReference>